<evidence type="ECO:0000256" key="4">
    <source>
        <dbReference type="ARBA" id="ARBA00022741"/>
    </source>
</evidence>
<dbReference type="Proteomes" id="UP000650224">
    <property type="component" value="Unassembled WGS sequence"/>
</dbReference>
<dbReference type="EMBL" id="JACSPR010000003">
    <property type="protein sequence ID" value="MBD8029694.1"/>
    <property type="molecule type" value="Genomic_DNA"/>
</dbReference>
<evidence type="ECO:0000256" key="3">
    <source>
        <dbReference type="ARBA" id="ARBA00022448"/>
    </source>
</evidence>
<dbReference type="InterPro" id="IPR050763">
    <property type="entry name" value="ABC_transporter_ATP-binding"/>
</dbReference>
<keyword evidence="5 8" id="KW-0067">ATP-binding</keyword>
<evidence type="ECO:0000256" key="6">
    <source>
        <dbReference type="ARBA" id="ARBA00023251"/>
    </source>
</evidence>
<evidence type="ECO:0000256" key="1">
    <source>
        <dbReference type="ARBA" id="ARBA00004202"/>
    </source>
</evidence>
<dbReference type="PANTHER" id="PTHR42711:SF5">
    <property type="entry name" value="ABC TRANSPORTER ATP-BINDING PROTEIN NATA"/>
    <property type="match status" value="1"/>
</dbReference>
<keyword evidence="6" id="KW-0046">Antibiotic resistance</keyword>
<dbReference type="GO" id="GO:0005524">
    <property type="term" value="F:ATP binding"/>
    <property type="evidence" value="ECO:0007669"/>
    <property type="project" value="UniProtKB-KW"/>
</dbReference>
<gene>
    <name evidence="8" type="ORF">H9627_05020</name>
</gene>
<dbReference type="Gene3D" id="3.40.50.300">
    <property type="entry name" value="P-loop containing nucleotide triphosphate hydrolases"/>
    <property type="match status" value="1"/>
</dbReference>
<dbReference type="InterPro" id="IPR003593">
    <property type="entry name" value="AAA+_ATPase"/>
</dbReference>
<dbReference type="SUPFAM" id="SSF52540">
    <property type="entry name" value="P-loop containing nucleoside triphosphate hydrolases"/>
    <property type="match status" value="1"/>
</dbReference>
<dbReference type="AlphaFoldDB" id="A0A8I0HMY7"/>
<sequence length="294" mass="32029">MSPPAIRVQNLVKKFGRFAAVDDLSLTVERGSIHGFLGPNGSGKSTTIRTLIGVLTPTSGTVEVLGENPLKHPAVLKRIGYVPGDATLWPNLTGREVFRALEALRGLPVDRDREEELIEVFNLDADKKVREYSTGNRRKVGLIAAFAPEPELLILDEPTSGLDPLMENVFVKEVRNFRDRGGSVLLSSHILSEVETLCDYVTVIKDGQSVASNEVSYLRHISAHRITATVPAVPPELSNHPDLDFDGQHLSLTTQAASVPAILRVIIDGGGQDIISTPASLEEIFLRHYGQETS</sequence>
<comment type="similarity">
    <text evidence="2">Belongs to the ABC transporter superfamily.</text>
</comment>
<dbReference type="RefSeq" id="WP_191732929.1">
    <property type="nucleotide sequence ID" value="NZ_JACSPR010000003.1"/>
</dbReference>
<dbReference type="GO" id="GO:0046677">
    <property type="term" value="P:response to antibiotic"/>
    <property type="evidence" value="ECO:0007669"/>
    <property type="project" value="UniProtKB-KW"/>
</dbReference>
<dbReference type="PROSITE" id="PS50893">
    <property type="entry name" value="ABC_TRANSPORTER_2"/>
    <property type="match status" value="1"/>
</dbReference>
<dbReference type="SMART" id="SM00382">
    <property type="entry name" value="AAA"/>
    <property type="match status" value="1"/>
</dbReference>
<organism evidence="8 9">
    <name type="scientific">Corynebacterium gallinarum</name>
    <dbReference type="NCBI Taxonomy" id="2762214"/>
    <lineage>
        <taxon>Bacteria</taxon>
        <taxon>Bacillati</taxon>
        <taxon>Actinomycetota</taxon>
        <taxon>Actinomycetes</taxon>
        <taxon>Mycobacteriales</taxon>
        <taxon>Corynebacteriaceae</taxon>
        <taxon>Corynebacterium</taxon>
    </lineage>
</organism>
<dbReference type="GO" id="GO:0016887">
    <property type="term" value="F:ATP hydrolysis activity"/>
    <property type="evidence" value="ECO:0007669"/>
    <property type="project" value="InterPro"/>
</dbReference>
<comment type="caution">
    <text evidence="8">The sequence shown here is derived from an EMBL/GenBank/DDBJ whole genome shotgun (WGS) entry which is preliminary data.</text>
</comment>
<dbReference type="GO" id="GO:0005886">
    <property type="term" value="C:plasma membrane"/>
    <property type="evidence" value="ECO:0007669"/>
    <property type="project" value="UniProtKB-SubCell"/>
</dbReference>
<protein>
    <submittedName>
        <fullName evidence="8">ABC transporter ATP-binding protein</fullName>
    </submittedName>
</protein>
<evidence type="ECO:0000259" key="7">
    <source>
        <dbReference type="PROSITE" id="PS50893"/>
    </source>
</evidence>
<evidence type="ECO:0000256" key="2">
    <source>
        <dbReference type="ARBA" id="ARBA00005417"/>
    </source>
</evidence>
<dbReference type="PANTHER" id="PTHR42711">
    <property type="entry name" value="ABC TRANSPORTER ATP-BINDING PROTEIN"/>
    <property type="match status" value="1"/>
</dbReference>
<evidence type="ECO:0000313" key="8">
    <source>
        <dbReference type="EMBL" id="MBD8029694.1"/>
    </source>
</evidence>
<keyword evidence="4" id="KW-0547">Nucleotide-binding</keyword>
<keyword evidence="3" id="KW-0813">Transport</keyword>
<dbReference type="CDD" id="cd03230">
    <property type="entry name" value="ABC_DR_subfamily_A"/>
    <property type="match status" value="1"/>
</dbReference>
<feature type="domain" description="ABC transporter" evidence="7">
    <location>
        <begin position="6"/>
        <end position="231"/>
    </location>
</feature>
<keyword evidence="9" id="KW-1185">Reference proteome</keyword>
<reference evidence="8 9" key="1">
    <citation type="submission" date="2020-08" db="EMBL/GenBank/DDBJ databases">
        <title>A Genomic Blueprint of the Chicken Gut Microbiome.</title>
        <authorList>
            <person name="Gilroy R."/>
            <person name="Ravi A."/>
            <person name="Getino M."/>
            <person name="Pursley I."/>
            <person name="Horton D.L."/>
            <person name="Alikhan N.-F."/>
            <person name="Baker D."/>
            <person name="Gharbi K."/>
            <person name="Hall N."/>
            <person name="Watson M."/>
            <person name="Adriaenssens E.M."/>
            <person name="Foster-Nyarko E."/>
            <person name="Jarju S."/>
            <person name="Secka A."/>
            <person name="Antonio M."/>
            <person name="Oren A."/>
            <person name="Chaudhuri R."/>
            <person name="La Ragione R.M."/>
            <person name="Hildebrand F."/>
            <person name="Pallen M.J."/>
        </authorList>
    </citation>
    <scope>NUCLEOTIDE SEQUENCE [LARGE SCALE GENOMIC DNA]</scope>
    <source>
        <strain evidence="8 9">Sa1YVA5</strain>
    </source>
</reference>
<evidence type="ECO:0000313" key="9">
    <source>
        <dbReference type="Proteomes" id="UP000650224"/>
    </source>
</evidence>
<dbReference type="InterPro" id="IPR027417">
    <property type="entry name" value="P-loop_NTPase"/>
</dbReference>
<comment type="subcellular location">
    <subcellularLocation>
        <location evidence="1">Cell membrane</location>
        <topology evidence="1">Peripheral membrane protein</topology>
    </subcellularLocation>
</comment>
<proteinExistence type="inferred from homology"/>
<dbReference type="InterPro" id="IPR003439">
    <property type="entry name" value="ABC_transporter-like_ATP-bd"/>
</dbReference>
<dbReference type="Pfam" id="PF00005">
    <property type="entry name" value="ABC_tran"/>
    <property type="match status" value="1"/>
</dbReference>
<evidence type="ECO:0000256" key="5">
    <source>
        <dbReference type="ARBA" id="ARBA00022840"/>
    </source>
</evidence>
<accession>A0A8I0HMY7</accession>
<name>A0A8I0HMY7_9CORY</name>